<dbReference type="EnsemblMetazoa" id="CapteT167243">
    <property type="protein sequence ID" value="CapteP167243"/>
    <property type="gene ID" value="CapteG167243"/>
</dbReference>
<dbReference type="STRING" id="283909.R7UHZ0"/>
<feature type="domain" description="DM10" evidence="6">
    <location>
        <begin position="88"/>
        <end position="193"/>
    </location>
</feature>
<evidence type="ECO:0000256" key="2">
    <source>
        <dbReference type="ARBA" id="ARBA00022490"/>
    </source>
</evidence>
<dbReference type="PANTHER" id="PTHR12086:SF9">
    <property type="entry name" value="EF-HAND DOMAIN-CONTAINING PROTEIN 1"/>
    <property type="match status" value="1"/>
</dbReference>
<evidence type="ECO:0000256" key="1">
    <source>
        <dbReference type="ARBA" id="ARBA00004430"/>
    </source>
</evidence>
<dbReference type="GO" id="GO:0005930">
    <property type="term" value="C:axoneme"/>
    <property type="evidence" value="ECO:0007669"/>
    <property type="project" value="UniProtKB-SubCell"/>
</dbReference>
<dbReference type="EMBL" id="AMQN01007703">
    <property type="status" value="NOT_ANNOTATED_CDS"/>
    <property type="molecule type" value="Genomic_DNA"/>
</dbReference>
<dbReference type="FunFam" id="2.30.29.170:FF:000001">
    <property type="entry name" value="EF-hand domain containing 1"/>
    <property type="match status" value="1"/>
</dbReference>
<keyword evidence="2" id="KW-0963">Cytoplasm</keyword>
<dbReference type="PANTHER" id="PTHR12086">
    <property type="entry name" value="EF-HAND DOMAIN C-TERMINAL CONTAINING PROTEIN"/>
    <property type="match status" value="1"/>
</dbReference>
<dbReference type="FunFam" id="2.30.29.170:FF:000003">
    <property type="entry name" value="EF-hand domain (C-terminal) containing 1"/>
    <property type="match status" value="1"/>
</dbReference>
<reference evidence="8" key="3">
    <citation type="submission" date="2015-06" db="UniProtKB">
        <authorList>
            <consortium name="EnsemblMetazoa"/>
        </authorList>
    </citation>
    <scope>IDENTIFICATION</scope>
</reference>
<dbReference type="FunFam" id="2.30.29.170:FF:000002">
    <property type="entry name" value="EF-hand domain (C-terminal) containing 1"/>
    <property type="match status" value="1"/>
</dbReference>
<evidence type="ECO:0000313" key="9">
    <source>
        <dbReference type="Proteomes" id="UP000014760"/>
    </source>
</evidence>
<evidence type="ECO:0000256" key="5">
    <source>
        <dbReference type="ARBA" id="ARBA00023273"/>
    </source>
</evidence>
<protein>
    <recommendedName>
        <fullName evidence="6">DM10 domain-containing protein</fullName>
    </recommendedName>
</protein>
<keyword evidence="4" id="KW-0206">Cytoskeleton</keyword>
<dbReference type="GO" id="GO:0072686">
    <property type="term" value="C:mitotic spindle"/>
    <property type="evidence" value="ECO:0007669"/>
    <property type="project" value="TreeGrafter"/>
</dbReference>
<dbReference type="GO" id="GO:0060285">
    <property type="term" value="P:cilium-dependent cell motility"/>
    <property type="evidence" value="ECO:0007669"/>
    <property type="project" value="TreeGrafter"/>
</dbReference>
<evidence type="ECO:0000256" key="4">
    <source>
        <dbReference type="ARBA" id="ARBA00023212"/>
    </source>
</evidence>
<reference evidence="9" key="1">
    <citation type="submission" date="2012-12" db="EMBL/GenBank/DDBJ databases">
        <authorList>
            <person name="Hellsten U."/>
            <person name="Grimwood J."/>
            <person name="Chapman J.A."/>
            <person name="Shapiro H."/>
            <person name="Aerts A."/>
            <person name="Otillar R.P."/>
            <person name="Terry A.Y."/>
            <person name="Boore J.L."/>
            <person name="Simakov O."/>
            <person name="Marletaz F."/>
            <person name="Cho S.-J."/>
            <person name="Edsinger-Gonzales E."/>
            <person name="Havlak P."/>
            <person name="Kuo D.-H."/>
            <person name="Larsson T."/>
            <person name="Lv J."/>
            <person name="Arendt D."/>
            <person name="Savage R."/>
            <person name="Osoegawa K."/>
            <person name="de Jong P."/>
            <person name="Lindberg D.R."/>
            <person name="Seaver E.C."/>
            <person name="Weisblat D.A."/>
            <person name="Putnam N.H."/>
            <person name="Grigoriev I.V."/>
            <person name="Rokhsar D.S."/>
        </authorList>
    </citation>
    <scope>NUCLEOTIDE SEQUENCE</scope>
    <source>
        <strain evidence="9">I ESC-2004</strain>
    </source>
</reference>
<dbReference type="InterPro" id="IPR040193">
    <property type="entry name" value="EFHC1/EFHC2/EFHB"/>
</dbReference>
<dbReference type="EMBL" id="KB301197">
    <property type="protein sequence ID" value="ELU05830.1"/>
    <property type="molecule type" value="Genomic_DNA"/>
</dbReference>
<dbReference type="SMART" id="SM00676">
    <property type="entry name" value="DM10"/>
    <property type="match status" value="3"/>
</dbReference>
<comment type="subcellular location">
    <subcellularLocation>
        <location evidence="1">Cytoplasm</location>
        <location evidence="1">Cytoskeleton</location>
        <location evidence="1">Cilium axoneme</location>
    </subcellularLocation>
</comment>
<dbReference type="Proteomes" id="UP000014760">
    <property type="component" value="Unassembled WGS sequence"/>
</dbReference>
<feature type="domain" description="DM10" evidence="6">
    <location>
        <begin position="413"/>
        <end position="517"/>
    </location>
</feature>
<keyword evidence="3" id="KW-0677">Repeat</keyword>
<dbReference type="Pfam" id="PF06565">
    <property type="entry name" value="DM10_dom"/>
    <property type="match status" value="3"/>
</dbReference>
<dbReference type="PROSITE" id="PS51336">
    <property type="entry name" value="DM10"/>
    <property type="match status" value="3"/>
</dbReference>
<organism evidence="7">
    <name type="scientific">Capitella teleta</name>
    <name type="common">Polychaete worm</name>
    <dbReference type="NCBI Taxonomy" id="283909"/>
    <lineage>
        <taxon>Eukaryota</taxon>
        <taxon>Metazoa</taxon>
        <taxon>Spiralia</taxon>
        <taxon>Lophotrochozoa</taxon>
        <taxon>Annelida</taxon>
        <taxon>Polychaeta</taxon>
        <taxon>Sedentaria</taxon>
        <taxon>Scolecida</taxon>
        <taxon>Capitellidae</taxon>
        <taxon>Capitella</taxon>
    </lineage>
</organism>
<name>R7UHZ0_CAPTE</name>
<accession>R7UHZ0</accession>
<evidence type="ECO:0000256" key="3">
    <source>
        <dbReference type="ARBA" id="ARBA00022737"/>
    </source>
</evidence>
<evidence type="ECO:0000259" key="6">
    <source>
        <dbReference type="PROSITE" id="PS51336"/>
    </source>
</evidence>
<dbReference type="GO" id="GO:0007052">
    <property type="term" value="P:mitotic spindle organization"/>
    <property type="evidence" value="ECO:0007669"/>
    <property type="project" value="TreeGrafter"/>
</dbReference>
<dbReference type="AlphaFoldDB" id="R7UHZ0"/>
<dbReference type="GO" id="GO:0043014">
    <property type="term" value="F:alpha-tubulin binding"/>
    <property type="evidence" value="ECO:0007669"/>
    <property type="project" value="TreeGrafter"/>
</dbReference>
<dbReference type="OMA" id="WKDFNIG"/>
<dbReference type="GO" id="GO:0000281">
    <property type="term" value="P:mitotic cytokinesis"/>
    <property type="evidence" value="ECO:0007669"/>
    <property type="project" value="TreeGrafter"/>
</dbReference>
<keyword evidence="5" id="KW-0966">Cell projection</keyword>
<dbReference type="InterPro" id="IPR006602">
    <property type="entry name" value="DM10_dom"/>
</dbReference>
<evidence type="ECO:0000313" key="8">
    <source>
        <dbReference type="EnsemblMetazoa" id="CapteP167243"/>
    </source>
</evidence>
<gene>
    <name evidence="7" type="ORF">CAPTEDRAFT_167243</name>
</gene>
<evidence type="ECO:0000313" key="7">
    <source>
        <dbReference type="EMBL" id="ELU05830.1"/>
    </source>
</evidence>
<dbReference type="OrthoDB" id="10255210at2759"/>
<sequence>MEPLPKLPGNSFVDPTLSRFHRSQSLGYKNGYALPAQPTAGIGGKPINFNQLSEAELDELANYNPTLTYGQAKQAPPEDFVPAHVAWDKKVMKFFGYFKNTVHESPDEHFRVRPIELFYFLVDDSIAVVEPHVENSGLPQGKLIKRQRLPKNDVGDHWHWKDLNVGMNVTFYGKVFHLHDCDKWTREFLESEGIDVNPPEDCPTDPYADKRKEASALRTFKTTSDFDKLRQFLEMDRKVLRFYAVWDDRDSMFGELRKFIIHYYLNNDTLEIREVHSANDGRDPFPILIARQKVPKNRDNVDPTFPRVVMELSPQEIQEYFTPKDFDIGKTVEIERRRFFIYDCDNFTKAFYWKNFNKTDFTPVDVETLKNNPPTMEIAPFNGYGSLEDSLQSCLTLIPQPPKKDFIKMLENDGHVLRFEAMLDSPKPEDKGRRFIISYRLSDDMITIYEPPVKNSGIIGGKFLERTRVSKPGCTPDAPKFYGPADFFIGGVIVVYSHRFVIINADRFVLTYMEEHASQFPVKWIALDT</sequence>
<dbReference type="HOGENOM" id="CLU_018366_0_1_1"/>
<dbReference type="Gene3D" id="2.30.29.170">
    <property type="match status" value="3"/>
</dbReference>
<dbReference type="EMBL" id="AMQN01007702">
    <property type="status" value="NOT_ANNOTATED_CDS"/>
    <property type="molecule type" value="Genomic_DNA"/>
</dbReference>
<proteinExistence type="predicted"/>
<keyword evidence="9" id="KW-1185">Reference proteome</keyword>
<feature type="domain" description="DM10" evidence="6">
    <location>
        <begin position="236"/>
        <end position="356"/>
    </location>
</feature>
<reference evidence="7 9" key="2">
    <citation type="journal article" date="2013" name="Nature">
        <title>Insights into bilaterian evolution from three spiralian genomes.</title>
        <authorList>
            <person name="Simakov O."/>
            <person name="Marletaz F."/>
            <person name="Cho S.J."/>
            <person name="Edsinger-Gonzales E."/>
            <person name="Havlak P."/>
            <person name="Hellsten U."/>
            <person name="Kuo D.H."/>
            <person name="Larsson T."/>
            <person name="Lv J."/>
            <person name="Arendt D."/>
            <person name="Savage R."/>
            <person name="Osoegawa K."/>
            <person name="de Jong P."/>
            <person name="Grimwood J."/>
            <person name="Chapman J.A."/>
            <person name="Shapiro H."/>
            <person name="Aerts A."/>
            <person name="Otillar R.P."/>
            <person name="Terry A.Y."/>
            <person name="Boore J.L."/>
            <person name="Grigoriev I.V."/>
            <person name="Lindberg D.R."/>
            <person name="Seaver E.C."/>
            <person name="Weisblat D.A."/>
            <person name="Putnam N.H."/>
            <person name="Rokhsar D.S."/>
        </authorList>
    </citation>
    <scope>NUCLEOTIDE SEQUENCE</scope>
    <source>
        <strain evidence="7 9">I ESC-2004</strain>
    </source>
</reference>